<organism evidence="2 3">
    <name type="scientific">Nocardia cyriacigeorgica</name>
    <dbReference type="NCBI Taxonomy" id="135487"/>
    <lineage>
        <taxon>Bacteria</taxon>
        <taxon>Bacillati</taxon>
        <taxon>Actinomycetota</taxon>
        <taxon>Actinomycetes</taxon>
        <taxon>Mycobacteriales</taxon>
        <taxon>Nocardiaceae</taxon>
        <taxon>Nocardia</taxon>
    </lineage>
</organism>
<sequence length="232" mass="25619">MAGQTEFTFDYEPEIVTELGIEWLVQWLEESIRAGSRFTAGQTIGLGWLNCYVIEREDGTLGLCEPDFVNVPPILAEGPTLAVTHLWNQREVADSFGLGAELDVPHYVQYAVTCEAFHDADTVVMHRYEHDEDESGWFIGCLGEAHDHDDDTLRSATLYELAVANRAIVGYLGLPQGCTVFVSDGPPEVLRDGEPLEPEPGSLIATMFGGGIEVLEAIQVDEWDSEGFDNRP</sequence>
<feature type="domain" description="Imm33-like" evidence="1">
    <location>
        <begin position="89"/>
        <end position="189"/>
    </location>
</feature>
<name>A0A6P1CWR1_9NOCA</name>
<evidence type="ECO:0000259" key="1">
    <source>
        <dbReference type="Pfam" id="PF24719"/>
    </source>
</evidence>
<accession>A0A6P1CWR1</accession>
<dbReference type="AlphaFoldDB" id="A0A6P1CWR1"/>
<dbReference type="InterPro" id="IPR056509">
    <property type="entry name" value="Imm33-like"/>
</dbReference>
<reference evidence="2 3" key="1">
    <citation type="submission" date="2020-01" db="EMBL/GenBank/DDBJ databases">
        <title>Genetics and antimicrobial susceptibilities of Nocardia species isolated from the soil; a comparison with species isolated from humans.</title>
        <authorList>
            <person name="Carrasco G."/>
            <person name="Monzon S."/>
            <person name="Sansegundo M."/>
            <person name="Garcia E."/>
            <person name="Garrido N."/>
            <person name="Medina M.J."/>
            <person name="Villalon P."/>
            <person name="Ramirez-Arocha A.C."/>
            <person name="Jimenez P."/>
            <person name="Cuesta I."/>
            <person name="Valdezate S."/>
        </authorList>
    </citation>
    <scope>NUCLEOTIDE SEQUENCE [LARGE SCALE GENOMIC DNA]</scope>
    <source>
        <strain evidence="2 3">CNM20110626</strain>
    </source>
</reference>
<dbReference type="RefSeq" id="WP_163847673.1">
    <property type="nucleotide sequence ID" value="NZ_AP026979.1"/>
</dbReference>
<dbReference type="Proteomes" id="UP000471166">
    <property type="component" value="Unassembled WGS sequence"/>
</dbReference>
<proteinExistence type="predicted"/>
<evidence type="ECO:0000313" key="3">
    <source>
        <dbReference type="Proteomes" id="UP000471166"/>
    </source>
</evidence>
<comment type="caution">
    <text evidence="2">The sequence shown here is derived from an EMBL/GenBank/DDBJ whole genome shotgun (WGS) entry which is preliminary data.</text>
</comment>
<evidence type="ECO:0000313" key="2">
    <source>
        <dbReference type="EMBL" id="NEW36192.1"/>
    </source>
</evidence>
<gene>
    <name evidence="2" type="ORF">GV791_27050</name>
</gene>
<protein>
    <recommendedName>
        <fullName evidence="1">Imm33-like domain-containing protein</fullName>
    </recommendedName>
</protein>
<dbReference type="EMBL" id="JAAGVB010000065">
    <property type="protein sequence ID" value="NEW36192.1"/>
    <property type="molecule type" value="Genomic_DNA"/>
</dbReference>
<dbReference type="Pfam" id="PF24719">
    <property type="entry name" value="Imm33-like"/>
    <property type="match status" value="1"/>
</dbReference>